<dbReference type="Gene3D" id="1.20.1640.10">
    <property type="entry name" value="Multidrug efflux transporter AcrB transmembrane domain"/>
    <property type="match status" value="1"/>
</dbReference>
<accession>A0A154WEX5</accession>
<comment type="subunit">
    <text evidence="9">Forms a complex with SecD. Part of the essential Sec protein translocation apparatus which comprises SecA, SecYEG and auxiliary proteins SecDF-YajC and YidC.</text>
</comment>
<protein>
    <recommendedName>
        <fullName evidence="9">Protein-export membrane protein SecF</fullName>
    </recommendedName>
</protein>
<dbReference type="GO" id="GO:0065002">
    <property type="term" value="P:intracellular protein transmembrane transport"/>
    <property type="evidence" value="ECO:0007669"/>
    <property type="project" value="UniProtKB-UniRule"/>
</dbReference>
<feature type="domain" description="Protein export membrane protein SecD/SecF C-terminal" evidence="11">
    <location>
        <begin position="113"/>
        <end position="292"/>
    </location>
</feature>
<dbReference type="InterPro" id="IPR055344">
    <property type="entry name" value="SecD_SecF_C_bact"/>
</dbReference>
<keyword evidence="4 9" id="KW-0812">Transmembrane</keyword>
<feature type="region of interest" description="Disordered" evidence="10">
    <location>
        <begin position="297"/>
        <end position="318"/>
    </location>
</feature>
<evidence type="ECO:0000256" key="5">
    <source>
        <dbReference type="ARBA" id="ARBA00022927"/>
    </source>
</evidence>
<organism evidence="12 13">
    <name type="scientific">Oceanibaculum pacificum</name>
    <dbReference type="NCBI Taxonomy" id="580166"/>
    <lineage>
        <taxon>Bacteria</taxon>
        <taxon>Pseudomonadati</taxon>
        <taxon>Pseudomonadota</taxon>
        <taxon>Alphaproteobacteria</taxon>
        <taxon>Rhodospirillales</taxon>
        <taxon>Oceanibaculaceae</taxon>
        <taxon>Oceanibaculum</taxon>
    </lineage>
</organism>
<feature type="transmembrane region" description="Helical" evidence="9">
    <location>
        <begin position="139"/>
        <end position="156"/>
    </location>
</feature>
<dbReference type="GO" id="GO:0043952">
    <property type="term" value="P:protein transport by the Sec complex"/>
    <property type="evidence" value="ECO:0007669"/>
    <property type="project" value="UniProtKB-UniRule"/>
</dbReference>
<dbReference type="PRINTS" id="PR01755">
    <property type="entry name" value="SECFTRNLCASE"/>
</dbReference>
<evidence type="ECO:0000256" key="1">
    <source>
        <dbReference type="ARBA" id="ARBA00004651"/>
    </source>
</evidence>
<feature type="transmembrane region" description="Helical" evidence="9">
    <location>
        <begin position="20"/>
        <end position="39"/>
    </location>
</feature>
<comment type="caution">
    <text evidence="12">The sequence shown here is derived from an EMBL/GenBank/DDBJ whole genome shotgun (WGS) entry which is preliminary data.</text>
</comment>
<name>A0A154WEX5_9PROT</name>
<dbReference type="InterPro" id="IPR048634">
    <property type="entry name" value="SecD_SecF_C"/>
</dbReference>
<dbReference type="OrthoDB" id="9774769at2"/>
<dbReference type="InterPro" id="IPR005665">
    <property type="entry name" value="SecF_bac"/>
</dbReference>
<dbReference type="RefSeq" id="WP_067553209.1">
    <property type="nucleotide sequence ID" value="NZ_LPXN01000057.1"/>
</dbReference>
<keyword evidence="2 9" id="KW-0813">Transport</keyword>
<keyword evidence="3 9" id="KW-1003">Cell membrane</keyword>
<evidence type="ECO:0000256" key="10">
    <source>
        <dbReference type="SAM" id="MobiDB-lite"/>
    </source>
</evidence>
<feature type="transmembrane region" description="Helical" evidence="9">
    <location>
        <begin position="232"/>
        <end position="258"/>
    </location>
</feature>
<evidence type="ECO:0000256" key="2">
    <source>
        <dbReference type="ARBA" id="ARBA00022448"/>
    </source>
</evidence>
<comment type="function">
    <text evidence="9">Part of the Sec protein translocase complex. Interacts with the SecYEG preprotein conducting channel. SecDF uses the proton motive force (PMF) to complete protein translocation after the ATP-dependent function of SecA.</text>
</comment>
<feature type="transmembrane region" description="Helical" evidence="9">
    <location>
        <begin position="163"/>
        <end position="184"/>
    </location>
</feature>
<sequence length="318" mass="34799">MRPLRLFPETTKFDFVRLRFAAFGFTLLLLTATALSLAVNGLNFGIDFKGGILVELQAQQPIQVADLRNHLSNADLGEVEVQQFGNPREALIRVEAGALRSQEASQIVPRLRQALGDQYEFRRTEVVGPRVSGELLRDGAMATVLAILAIGVYVWFRFEWQFGVSALAATAHDVIVTVGLLSVTQLEFNLTAIAALLTLAGYSINDTVVVFDRIRELLRTHKRAALGEIINLAVNQTLSRTILTSATTLVAILPLLFFNTSTLLNFTVSLVWGILIGTFSSVFVAASLLLYMPPVGRSQEPDKTGEKQAAATLENEGR</sequence>
<keyword evidence="7 9" id="KW-0811">Translocation</keyword>
<feature type="transmembrane region" description="Helical" evidence="9">
    <location>
        <begin position="270"/>
        <end position="291"/>
    </location>
</feature>
<dbReference type="GO" id="GO:0005886">
    <property type="term" value="C:plasma membrane"/>
    <property type="evidence" value="ECO:0007669"/>
    <property type="project" value="UniProtKB-SubCell"/>
</dbReference>
<evidence type="ECO:0000313" key="12">
    <source>
        <dbReference type="EMBL" id="KZD12083.1"/>
    </source>
</evidence>
<evidence type="ECO:0000313" key="13">
    <source>
        <dbReference type="Proteomes" id="UP000076400"/>
    </source>
</evidence>
<keyword evidence="8 9" id="KW-0472">Membrane</keyword>
<evidence type="ECO:0000256" key="8">
    <source>
        <dbReference type="ARBA" id="ARBA00023136"/>
    </source>
</evidence>
<reference evidence="12 13" key="1">
    <citation type="submission" date="2015-12" db="EMBL/GenBank/DDBJ databases">
        <title>Genome sequence of Oceanibaculum pacificum MCCC 1A02656.</title>
        <authorList>
            <person name="Lu L."/>
            <person name="Lai Q."/>
            <person name="Shao Z."/>
            <person name="Qian P."/>
        </authorList>
    </citation>
    <scope>NUCLEOTIDE SEQUENCE [LARGE SCALE GENOMIC DNA]</scope>
    <source>
        <strain evidence="12 13">MCCC 1A02656</strain>
    </source>
</reference>
<dbReference type="SUPFAM" id="SSF82866">
    <property type="entry name" value="Multidrug efflux transporter AcrB transmembrane domain"/>
    <property type="match status" value="1"/>
</dbReference>
<dbReference type="InterPro" id="IPR022813">
    <property type="entry name" value="SecD/SecF_arch_bac"/>
</dbReference>
<evidence type="ECO:0000256" key="4">
    <source>
        <dbReference type="ARBA" id="ARBA00022692"/>
    </source>
</evidence>
<proteinExistence type="inferred from homology"/>
<dbReference type="NCBIfam" id="TIGR00916">
    <property type="entry name" value="2A0604s01"/>
    <property type="match status" value="1"/>
</dbReference>
<dbReference type="InterPro" id="IPR022646">
    <property type="entry name" value="SecD/SecF_CS"/>
</dbReference>
<dbReference type="Pfam" id="PF02355">
    <property type="entry name" value="SecD_SecF_C"/>
    <property type="match status" value="1"/>
</dbReference>
<evidence type="ECO:0000256" key="6">
    <source>
        <dbReference type="ARBA" id="ARBA00022989"/>
    </source>
</evidence>
<dbReference type="HAMAP" id="MF_01464_B">
    <property type="entry name" value="SecF_B"/>
    <property type="match status" value="1"/>
</dbReference>
<gene>
    <name evidence="9" type="primary">secF</name>
    <name evidence="12" type="ORF">AUP43_05440</name>
</gene>
<dbReference type="Proteomes" id="UP000076400">
    <property type="component" value="Unassembled WGS sequence"/>
</dbReference>
<evidence type="ECO:0000256" key="7">
    <source>
        <dbReference type="ARBA" id="ARBA00023010"/>
    </source>
</evidence>
<dbReference type="Pfam" id="PF07549">
    <property type="entry name" value="Sec_GG"/>
    <property type="match status" value="1"/>
</dbReference>
<dbReference type="EMBL" id="LPXN01000057">
    <property type="protein sequence ID" value="KZD12083.1"/>
    <property type="molecule type" value="Genomic_DNA"/>
</dbReference>
<dbReference type="STRING" id="580166.AUP43_05440"/>
<dbReference type="AlphaFoldDB" id="A0A154WEX5"/>
<dbReference type="GO" id="GO:0015450">
    <property type="term" value="F:protein-transporting ATPase activity"/>
    <property type="evidence" value="ECO:0007669"/>
    <property type="project" value="InterPro"/>
</dbReference>
<comment type="subcellular location">
    <subcellularLocation>
        <location evidence="1 9">Cell membrane</location>
        <topology evidence="1 9">Multi-pass membrane protein</topology>
    </subcellularLocation>
</comment>
<keyword evidence="6 9" id="KW-1133">Transmembrane helix</keyword>
<keyword evidence="5 9" id="KW-0653">Protein transport</keyword>
<dbReference type="InterPro" id="IPR022645">
    <property type="entry name" value="SecD/SecF_bac"/>
</dbReference>
<evidence type="ECO:0000256" key="3">
    <source>
        <dbReference type="ARBA" id="ARBA00022475"/>
    </source>
</evidence>
<feature type="transmembrane region" description="Helical" evidence="9">
    <location>
        <begin position="190"/>
        <end position="211"/>
    </location>
</feature>
<evidence type="ECO:0000259" key="11">
    <source>
        <dbReference type="Pfam" id="PF02355"/>
    </source>
</evidence>
<dbReference type="NCBIfam" id="TIGR00966">
    <property type="entry name" value="transloc_SecF"/>
    <property type="match status" value="1"/>
</dbReference>
<dbReference type="GO" id="GO:0006605">
    <property type="term" value="P:protein targeting"/>
    <property type="evidence" value="ECO:0007669"/>
    <property type="project" value="UniProtKB-UniRule"/>
</dbReference>
<evidence type="ECO:0000256" key="9">
    <source>
        <dbReference type="HAMAP-Rule" id="MF_01464"/>
    </source>
</evidence>
<keyword evidence="13" id="KW-1185">Reference proteome</keyword>
<comment type="similarity">
    <text evidence="9">Belongs to the SecD/SecF family. SecF subfamily.</text>
</comment>
<dbReference type="PANTHER" id="PTHR30081">
    <property type="entry name" value="PROTEIN-EXPORT MEMBRANE PROTEIN SEC"/>
    <property type="match status" value="1"/>
</dbReference>
<dbReference type="PANTHER" id="PTHR30081:SF8">
    <property type="entry name" value="PROTEIN TRANSLOCASE SUBUNIT SECF"/>
    <property type="match status" value="1"/>
</dbReference>